<evidence type="ECO:0000256" key="4">
    <source>
        <dbReference type="ARBA" id="ARBA00022723"/>
    </source>
</evidence>
<feature type="transmembrane region" description="Helical" evidence="14">
    <location>
        <begin position="454"/>
        <end position="481"/>
    </location>
</feature>
<organism evidence="18">
    <name type="scientific">Albugo laibachii Nc14</name>
    <dbReference type="NCBI Taxonomy" id="890382"/>
    <lineage>
        <taxon>Eukaryota</taxon>
        <taxon>Sar</taxon>
        <taxon>Stramenopiles</taxon>
        <taxon>Oomycota</taxon>
        <taxon>Peronosporomycetes</taxon>
        <taxon>Albuginales</taxon>
        <taxon>Albuginaceae</taxon>
        <taxon>Albugo</taxon>
    </lineage>
</organism>
<dbReference type="PANTHER" id="PTHR24092">
    <property type="entry name" value="PROBABLE PHOSPHOLIPID-TRANSPORTING ATPASE"/>
    <property type="match status" value="1"/>
</dbReference>
<feature type="binding site" evidence="12">
    <location>
        <position position="853"/>
    </location>
    <ligand>
        <name>ATP</name>
        <dbReference type="ChEBI" id="CHEBI:30616"/>
    </ligand>
</feature>
<dbReference type="EMBL" id="FR824196">
    <property type="protein sequence ID" value="CCA22359.1"/>
    <property type="molecule type" value="Genomic_DNA"/>
</dbReference>
<evidence type="ECO:0000256" key="2">
    <source>
        <dbReference type="ARBA" id="ARBA00022448"/>
    </source>
</evidence>
<feature type="binding site" evidence="12">
    <location>
        <position position="855"/>
    </location>
    <ligand>
        <name>ATP</name>
        <dbReference type="ChEBI" id="CHEBI:30616"/>
    </ligand>
</feature>
<feature type="transmembrane region" description="Helical" evidence="14">
    <location>
        <begin position="1110"/>
        <end position="1130"/>
    </location>
</feature>
<evidence type="ECO:0000256" key="9">
    <source>
        <dbReference type="ARBA" id="ARBA00022989"/>
    </source>
</evidence>
<keyword evidence="6 12" id="KW-0067">ATP-binding</keyword>
<feature type="transmembrane region" description="Helical" evidence="14">
    <location>
        <begin position="1210"/>
        <end position="1230"/>
    </location>
</feature>
<feature type="binding site" evidence="12">
    <location>
        <position position="948"/>
    </location>
    <ligand>
        <name>ATP</name>
        <dbReference type="ChEBI" id="CHEBI:30616"/>
    </ligand>
</feature>
<feature type="binding site" evidence="12">
    <location>
        <position position="573"/>
    </location>
    <ligand>
        <name>ATP</name>
        <dbReference type="ChEBI" id="CHEBI:30616"/>
    </ligand>
</feature>
<evidence type="ECO:0000256" key="15">
    <source>
        <dbReference type="SAM" id="MobiDB-lite"/>
    </source>
</evidence>
<protein>
    <recommendedName>
        <fullName evidence="14">Phospholipid-transporting ATPase</fullName>
        <ecNumber evidence="14">7.6.2.1</ecNumber>
    </recommendedName>
</protein>
<evidence type="ECO:0000256" key="14">
    <source>
        <dbReference type="RuleBase" id="RU362033"/>
    </source>
</evidence>
<feature type="binding site" evidence="12">
    <location>
        <position position="767"/>
    </location>
    <ligand>
        <name>ATP</name>
        <dbReference type="ChEBI" id="CHEBI:30616"/>
    </ligand>
</feature>
<accession>F0WM32</accession>
<feature type="transmembrane region" description="Helical" evidence="14">
    <location>
        <begin position="255"/>
        <end position="271"/>
    </location>
</feature>
<feature type="transmembrane region" description="Helical" evidence="14">
    <location>
        <begin position="212"/>
        <end position="243"/>
    </location>
</feature>
<evidence type="ECO:0000256" key="11">
    <source>
        <dbReference type="PIRSR" id="PIRSR606539-1"/>
    </source>
</evidence>
<comment type="catalytic activity">
    <reaction evidence="14">
        <text>ATP + H2O + phospholipidSide 1 = ADP + phosphate + phospholipidSide 2.</text>
        <dbReference type="EC" id="7.6.2.1"/>
    </reaction>
</comment>
<dbReference type="PANTHER" id="PTHR24092:SF180">
    <property type="entry name" value="PHOSPHOLIPID-TRANSPORTING ATPASE DNF1-RELATED"/>
    <property type="match status" value="1"/>
</dbReference>
<reference evidence="18" key="1">
    <citation type="journal article" date="2011" name="PLoS Biol.">
        <title>Gene gain and loss during evolution of obligate parasitism in the white rust pathogen of Arabidopsis thaliana.</title>
        <authorList>
            <person name="Kemen E."/>
            <person name="Gardiner A."/>
            <person name="Schultz-Larsen T."/>
            <person name="Kemen A.C."/>
            <person name="Balmuth A.L."/>
            <person name="Robert-Seilaniantz A."/>
            <person name="Bailey K."/>
            <person name="Holub E."/>
            <person name="Studholme D.J."/>
            <person name="Maclean D."/>
            <person name="Jones J.D."/>
        </authorList>
    </citation>
    <scope>NUCLEOTIDE SEQUENCE</scope>
</reference>
<proteinExistence type="inferred from homology"/>
<reference evidence="18" key="2">
    <citation type="submission" date="2011-02" db="EMBL/GenBank/DDBJ databases">
        <authorList>
            <person name="MacLean D."/>
        </authorList>
    </citation>
    <scope>NUCLEOTIDE SEQUENCE</scope>
</reference>
<evidence type="ECO:0000256" key="3">
    <source>
        <dbReference type="ARBA" id="ARBA00022692"/>
    </source>
</evidence>
<dbReference type="GO" id="GO:0140326">
    <property type="term" value="F:ATPase-coupled intramembrane lipid transporter activity"/>
    <property type="evidence" value="ECO:0007669"/>
    <property type="project" value="UniProtKB-EC"/>
</dbReference>
<dbReference type="InterPro" id="IPR032630">
    <property type="entry name" value="P_typ_ATPase_c"/>
</dbReference>
<feature type="transmembrane region" description="Helical" evidence="14">
    <location>
        <begin position="501"/>
        <end position="528"/>
    </location>
</feature>
<feature type="binding site" evidence="13">
    <location>
        <position position="573"/>
    </location>
    <ligand>
        <name>Mg(2+)</name>
        <dbReference type="ChEBI" id="CHEBI:18420"/>
    </ligand>
</feature>
<feature type="transmembrane region" description="Helical" evidence="14">
    <location>
        <begin position="1029"/>
        <end position="1049"/>
    </location>
</feature>
<evidence type="ECO:0000256" key="13">
    <source>
        <dbReference type="PIRSR" id="PIRSR606539-3"/>
    </source>
</evidence>
<dbReference type="Gene3D" id="3.40.50.1000">
    <property type="entry name" value="HAD superfamily/HAD-like"/>
    <property type="match status" value="1"/>
</dbReference>
<feature type="binding site" evidence="12">
    <location>
        <position position="572"/>
    </location>
    <ligand>
        <name>ATP</name>
        <dbReference type="ChEBI" id="CHEBI:30616"/>
    </ligand>
</feature>
<comment type="subcellular location">
    <subcellularLocation>
        <location evidence="1">Endomembrane system</location>
        <topology evidence="1">Multi-pass membrane protein</topology>
    </subcellularLocation>
    <subcellularLocation>
        <location evidence="14">Membrane</location>
        <topology evidence="14">Multi-pass membrane protein</topology>
    </subcellularLocation>
</comment>
<evidence type="ECO:0000256" key="5">
    <source>
        <dbReference type="ARBA" id="ARBA00022741"/>
    </source>
</evidence>
<dbReference type="InterPro" id="IPR008250">
    <property type="entry name" value="ATPase_P-typ_transduc_dom_A_sf"/>
</dbReference>
<dbReference type="GO" id="GO:0012505">
    <property type="term" value="C:endomembrane system"/>
    <property type="evidence" value="ECO:0007669"/>
    <property type="project" value="UniProtKB-SubCell"/>
</dbReference>
<dbReference type="GO" id="GO:0045332">
    <property type="term" value="P:phospholipid translocation"/>
    <property type="evidence" value="ECO:0007669"/>
    <property type="project" value="TreeGrafter"/>
</dbReference>
<feature type="binding site" evidence="12">
    <location>
        <position position="854"/>
    </location>
    <ligand>
        <name>ATP</name>
        <dbReference type="ChEBI" id="CHEBI:30616"/>
    </ligand>
</feature>
<dbReference type="InterPro" id="IPR036412">
    <property type="entry name" value="HAD-like_sf"/>
</dbReference>
<evidence type="ECO:0000256" key="12">
    <source>
        <dbReference type="PIRSR" id="PIRSR606539-2"/>
    </source>
</evidence>
<keyword evidence="3 14" id="KW-0812">Transmembrane</keyword>
<keyword evidence="7 13" id="KW-0460">Magnesium</keyword>
<comment type="cofactor">
    <cofactor evidence="13">
        <name>Mg(2+)</name>
        <dbReference type="ChEBI" id="CHEBI:18420"/>
    </cofactor>
</comment>
<dbReference type="InterPro" id="IPR006539">
    <property type="entry name" value="P-type_ATPase_IV"/>
</dbReference>
<feature type="transmembrane region" description="Helical" evidence="14">
    <location>
        <begin position="1165"/>
        <end position="1190"/>
    </location>
</feature>
<evidence type="ECO:0000313" key="18">
    <source>
        <dbReference type="EMBL" id="CCA22359.1"/>
    </source>
</evidence>
<keyword evidence="9 14" id="KW-1133">Transmembrane helix</keyword>
<feature type="binding site" evidence="12">
    <location>
        <position position="571"/>
    </location>
    <ligand>
        <name>ATP</name>
        <dbReference type="ChEBI" id="CHEBI:30616"/>
    </ligand>
</feature>
<feature type="active site" description="4-aspartylphosphate intermediate" evidence="11">
    <location>
        <position position="571"/>
    </location>
</feature>
<comment type="similarity">
    <text evidence="14">Belongs to the cation transport ATPase (P-type) (TC 3.A.3) family. Type IV subfamily.</text>
</comment>
<gene>
    <name evidence="18" type="primary">AlNc14C151G7543</name>
    <name evidence="18" type="ORF">ALNC14_085020</name>
</gene>
<dbReference type="Gene3D" id="3.40.1110.10">
    <property type="entry name" value="Calcium-transporting ATPase, cytoplasmic domain N"/>
    <property type="match status" value="1"/>
</dbReference>
<keyword evidence="8 14" id="KW-1278">Translocase</keyword>
<name>F0WM32_9STRA</name>
<dbReference type="PROSITE" id="PS00154">
    <property type="entry name" value="ATPASE_E1_E2"/>
    <property type="match status" value="1"/>
</dbReference>
<dbReference type="InterPro" id="IPR032631">
    <property type="entry name" value="P-type_ATPase_N"/>
</dbReference>
<evidence type="ECO:0000256" key="10">
    <source>
        <dbReference type="ARBA" id="ARBA00023136"/>
    </source>
</evidence>
<dbReference type="GO" id="GO:0005886">
    <property type="term" value="C:plasma membrane"/>
    <property type="evidence" value="ECO:0007669"/>
    <property type="project" value="TreeGrafter"/>
</dbReference>
<sequence length="1428" mass="160277">MKRTREFTSSIDTEERFIVNTSFISECSSTQTTNLRASWVASGHSRSRQNYEQNKESPAILGGRSSLDETELGSRDNTSHHSDETPRSSTLSTRLEERRFAYTQQRERKRIMCKRTAHSPYTNDSISSTDSNMYTSPTTREGMYTMEAKKQMQEDRSSFISVLSKPANVPSEARIKVEDKMDDLACREVYFNYDPGNAAYRHRSNAMMSYRYTILTAVPLIFHEIFTKASNVYFFFICVVQSIPQVSSLGYPPSFPAFLLVILLELIIAIVQDVRRWKCCQQVNRMVTHILRNKSFQDVLWCDVRAGDFIQVRNSEMVPADILLLGVSDPIGDGDGDCFVETRHFDGKSSRKARRALPSTTGMIHHAADLLRLRGVARYNTSSVRDTFEGSADVSMETSQEMQHSPFSLQNVLLRGYILRDTEYVYGFVLGTGADTKLLRRTGQRWKRSELIILLDRVVGILCLYMVVSCALAAALALVWSSNGRRVSPWYLFNFVAIGDSFIRTFLHFILSCYPIVPISVCVSVSSVKLIQAMYIKWDAQSYAKDSNIALGAQNLESHEQLGRISDLFTDKTGTLTQNCLRFRKCSINGISYGSDLSKEGAFSPQSDENEGFMDLLRLQKDGNRDVHTAEREKVSQFFEHISICHNITSDAFMKERKVSNLASCDDEALLVGAASIGYIFESQSDKHITLKVNGVIQTFEILQQYEDMNCRGRVSVAVRRPNGDLYLYTKGSGSQMYPRLRKSDRLERLKVLTQQHVNEYTKEGLRTLMLTVKKLDKASFTRWQKSYILARNQTNTVRKYKERHTKLDSIINELESDLELIGAIGVEDKLQNKVPECIQSVTEAGIRIWMLTGDNEEMAISTGYASTLLNFSTQQIVLTSSTCGDGVGMEALLEEAANSQEDEAQIAIITDGKTLESIIERQLMSAFLDIAIQCRVIIAAGMSPPQKGKLVRLVRQNLKGARTLAIGNESSDVAMVLAADVGASIVSNDSMQTVALSDYAIAEFHFLQKLLLVHGRWNYLRLSKAVHYILYANFTLFSVVYLQSLLWGFHNASVYWENSIHLYSTLFTTFPILVVAILDQDVPASALIEHPSLYRKFVSQNLISISTCLRWLGAAVYDAVIIIIFISIGSESSHSRLETEMYVILLVILIVNAKICFLVNTWTLLLLGCWASSMVFWLMVASSGAHIPFVMSLNVRNEGFGAPWLVMSWSHILGLILALSIAIVSGITWNHCKSSFHLGIHPEVPQVSTKLSLKTRRLSVPELEEHTVSMSLDHVSALYRSTESPQQIPNTSAHCFSDVVVPVKQPNRAKLGSRGITRGRVASTIHEHVEKRSDPIDQFTRAVKKKHDGKNLSASRAEGSESDQLEQSFSVSVYSSSIAPTSSAFEKLSGSQVSKRSSYPYRNSPFSCEEDTMLTESYVSSSGPKRV</sequence>
<feature type="compositionally biased region" description="Polar residues" evidence="15">
    <location>
        <begin position="1390"/>
        <end position="1407"/>
    </location>
</feature>
<evidence type="ECO:0000259" key="16">
    <source>
        <dbReference type="Pfam" id="PF16209"/>
    </source>
</evidence>
<feature type="compositionally biased region" description="Basic and acidic residues" evidence="15">
    <location>
        <begin position="72"/>
        <end position="86"/>
    </location>
</feature>
<keyword evidence="2" id="KW-0813">Transport</keyword>
<dbReference type="NCBIfam" id="TIGR01652">
    <property type="entry name" value="ATPase-Plipid"/>
    <property type="match status" value="1"/>
</dbReference>
<dbReference type="SUPFAM" id="SSF81653">
    <property type="entry name" value="Calcium ATPase, transduction domain A"/>
    <property type="match status" value="1"/>
</dbReference>
<feature type="region of interest" description="Disordered" evidence="15">
    <location>
        <begin position="43"/>
        <end position="98"/>
    </location>
</feature>
<evidence type="ECO:0000256" key="8">
    <source>
        <dbReference type="ARBA" id="ARBA00022967"/>
    </source>
</evidence>
<dbReference type="SUPFAM" id="SSF81660">
    <property type="entry name" value="Metal cation-transporting ATPase, ATP-binding domain N"/>
    <property type="match status" value="1"/>
</dbReference>
<dbReference type="EC" id="7.6.2.1" evidence="14"/>
<evidence type="ECO:0000259" key="17">
    <source>
        <dbReference type="Pfam" id="PF16212"/>
    </source>
</evidence>
<evidence type="ECO:0000256" key="6">
    <source>
        <dbReference type="ARBA" id="ARBA00022840"/>
    </source>
</evidence>
<dbReference type="GO" id="GO:0000287">
    <property type="term" value="F:magnesium ion binding"/>
    <property type="evidence" value="ECO:0007669"/>
    <property type="project" value="UniProtKB-UniRule"/>
</dbReference>
<dbReference type="Pfam" id="PF16209">
    <property type="entry name" value="PhoLip_ATPase_N"/>
    <property type="match status" value="1"/>
</dbReference>
<dbReference type="SUPFAM" id="SSF81665">
    <property type="entry name" value="Calcium ATPase, transmembrane domain M"/>
    <property type="match status" value="1"/>
</dbReference>
<feature type="binding site" evidence="13">
    <location>
        <position position="973"/>
    </location>
    <ligand>
        <name>Mg(2+)</name>
        <dbReference type="ChEBI" id="CHEBI:18420"/>
    </ligand>
</feature>
<feature type="domain" description="P-type ATPase C-terminal" evidence="17">
    <location>
        <begin position="996"/>
        <end position="1238"/>
    </location>
</feature>
<feature type="region of interest" description="Disordered" evidence="15">
    <location>
        <begin position="1348"/>
        <end position="1367"/>
    </location>
</feature>
<dbReference type="Gene3D" id="2.70.150.10">
    <property type="entry name" value="Calcium-transporting ATPase, cytoplasmic transduction domain A"/>
    <property type="match status" value="1"/>
</dbReference>
<dbReference type="InterPro" id="IPR023298">
    <property type="entry name" value="ATPase_P-typ_TM_dom_sf"/>
</dbReference>
<dbReference type="PRINTS" id="PR00119">
    <property type="entry name" value="CATATPASE"/>
</dbReference>
<keyword evidence="10 14" id="KW-0472">Membrane</keyword>
<feature type="transmembrane region" description="Helical" evidence="14">
    <location>
        <begin position="1142"/>
        <end position="1160"/>
    </location>
</feature>
<evidence type="ECO:0000256" key="7">
    <source>
        <dbReference type="ARBA" id="ARBA00022842"/>
    </source>
</evidence>
<dbReference type="InterPro" id="IPR023214">
    <property type="entry name" value="HAD_sf"/>
</dbReference>
<dbReference type="GO" id="GO:0005524">
    <property type="term" value="F:ATP binding"/>
    <property type="evidence" value="ECO:0007669"/>
    <property type="project" value="UniProtKB-UniRule"/>
</dbReference>
<keyword evidence="5 12" id="KW-0547">Nucleotide-binding</keyword>
<dbReference type="Pfam" id="PF16212">
    <property type="entry name" value="PhoLip_ATPase_C"/>
    <property type="match status" value="1"/>
</dbReference>
<feature type="binding site" evidence="12">
    <location>
        <position position="731"/>
    </location>
    <ligand>
        <name>ATP</name>
        <dbReference type="ChEBI" id="CHEBI:30616"/>
    </ligand>
</feature>
<feature type="region of interest" description="Disordered" evidence="15">
    <location>
        <begin position="1384"/>
        <end position="1407"/>
    </location>
</feature>
<feature type="binding site" evidence="12">
    <location>
        <position position="973"/>
    </location>
    <ligand>
        <name>ATP</name>
        <dbReference type="ChEBI" id="CHEBI:30616"/>
    </ligand>
</feature>
<dbReference type="InterPro" id="IPR023299">
    <property type="entry name" value="ATPase_P-typ_cyto_dom_N"/>
</dbReference>
<feature type="transmembrane region" description="Helical" evidence="14">
    <location>
        <begin position="1061"/>
        <end position="1079"/>
    </location>
</feature>
<dbReference type="InterPro" id="IPR018303">
    <property type="entry name" value="ATPase_P-typ_P_site"/>
</dbReference>
<feature type="domain" description="P-type ATPase N-terminal" evidence="16">
    <location>
        <begin position="189"/>
        <end position="250"/>
    </location>
</feature>
<keyword evidence="4 13" id="KW-0479">Metal-binding</keyword>
<dbReference type="SUPFAM" id="SSF56784">
    <property type="entry name" value="HAD-like"/>
    <property type="match status" value="1"/>
</dbReference>
<dbReference type="HOGENOM" id="CLU_000846_3_1_1"/>
<evidence type="ECO:0000256" key="1">
    <source>
        <dbReference type="ARBA" id="ARBA00004127"/>
    </source>
</evidence>
<feature type="binding site" evidence="13">
    <location>
        <position position="571"/>
    </location>
    <ligand>
        <name>Mg(2+)</name>
        <dbReference type="ChEBI" id="CHEBI:18420"/>
    </ligand>
</feature>